<feature type="transmembrane region" description="Helical" evidence="8">
    <location>
        <begin position="71"/>
        <end position="103"/>
    </location>
</feature>
<accession>A0A1F8H7L1</accession>
<name>A0A1F8H7L1_9BACT</name>
<dbReference type="InterPro" id="IPR038731">
    <property type="entry name" value="RgtA/B/C-like"/>
</dbReference>
<evidence type="ECO:0000313" key="10">
    <source>
        <dbReference type="EMBL" id="OGN33571.1"/>
    </source>
</evidence>
<keyword evidence="7 8" id="KW-0472">Membrane</keyword>
<evidence type="ECO:0000256" key="7">
    <source>
        <dbReference type="ARBA" id="ARBA00023136"/>
    </source>
</evidence>
<evidence type="ECO:0000256" key="6">
    <source>
        <dbReference type="ARBA" id="ARBA00022989"/>
    </source>
</evidence>
<organism evidence="10 11">
    <name type="scientific">Candidatus Yanofskybacteria bacterium RIFCSPLOWO2_12_FULL_43_11b</name>
    <dbReference type="NCBI Taxonomy" id="1802710"/>
    <lineage>
        <taxon>Bacteria</taxon>
        <taxon>Candidatus Yanofskyibacteriota</taxon>
    </lineage>
</organism>
<feature type="transmembrane region" description="Helical" evidence="8">
    <location>
        <begin position="185"/>
        <end position="202"/>
    </location>
</feature>
<evidence type="ECO:0000256" key="3">
    <source>
        <dbReference type="ARBA" id="ARBA00022676"/>
    </source>
</evidence>
<feature type="transmembrane region" description="Helical" evidence="8">
    <location>
        <begin position="214"/>
        <end position="232"/>
    </location>
</feature>
<dbReference type="PANTHER" id="PTHR33908">
    <property type="entry name" value="MANNOSYLTRANSFERASE YKCB-RELATED"/>
    <property type="match status" value="1"/>
</dbReference>
<feature type="domain" description="Glycosyltransferase RgtA/B/C/D-like" evidence="9">
    <location>
        <begin position="67"/>
        <end position="221"/>
    </location>
</feature>
<dbReference type="GO" id="GO:0005886">
    <property type="term" value="C:plasma membrane"/>
    <property type="evidence" value="ECO:0007669"/>
    <property type="project" value="UniProtKB-SubCell"/>
</dbReference>
<feature type="transmembrane region" description="Helical" evidence="8">
    <location>
        <begin position="352"/>
        <end position="372"/>
    </location>
</feature>
<evidence type="ECO:0000256" key="2">
    <source>
        <dbReference type="ARBA" id="ARBA00022475"/>
    </source>
</evidence>
<comment type="subcellular location">
    <subcellularLocation>
        <location evidence="1">Cell membrane</location>
        <topology evidence="1">Multi-pass membrane protein</topology>
    </subcellularLocation>
</comment>
<evidence type="ECO:0000256" key="4">
    <source>
        <dbReference type="ARBA" id="ARBA00022679"/>
    </source>
</evidence>
<keyword evidence="5 8" id="KW-0812">Transmembrane</keyword>
<protein>
    <recommendedName>
        <fullName evidence="9">Glycosyltransferase RgtA/B/C/D-like domain-containing protein</fullName>
    </recommendedName>
</protein>
<keyword evidence="2" id="KW-1003">Cell membrane</keyword>
<keyword evidence="3" id="KW-0328">Glycosyltransferase</keyword>
<comment type="caution">
    <text evidence="10">The sequence shown here is derived from an EMBL/GenBank/DDBJ whole genome shotgun (WGS) entry which is preliminary data.</text>
</comment>
<dbReference type="InterPro" id="IPR050297">
    <property type="entry name" value="LipidA_mod_glycosyltrf_83"/>
</dbReference>
<proteinExistence type="predicted"/>
<dbReference type="PANTHER" id="PTHR33908:SF11">
    <property type="entry name" value="MEMBRANE PROTEIN"/>
    <property type="match status" value="1"/>
</dbReference>
<evidence type="ECO:0000313" key="11">
    <source>
        <dbReference type="Proteomes" id="UP000177745"/>
    </source>
</evidence>
<evidence type="ECO:0000256" key="1">
    <source>
        <dbReference type="ARBA" id="ARBA00004651"/>
    </source>
</evidence>
<dbReference type="GO" id="GO:0009103">
    <property type="term" value="P:lipopolysaccharide biosynthetic process"/>
    <property type="evidence" value="ECO:0007669"/>
    <property type="project" value="UniProtKB-ARBA"/>
</dbReference>
<keyword evidence="6 8" id="KW-1133">Transmembrane helix</keyword>
<sequence>MKFSIKSSLVAFFIILSFAVVSFGVFGLTHSQEPTGDAGQYNNYAQNLISRGVYTMGESGFDNFREPGYPFFLFAIYKIFGLFNFVAVRLVQLILLAFVGYFIYLTFSVYGQKKFGLLAGILSVLVPYMGYYSVELTTELVFTFLLAFSFWLLIKIIKTEKADVFYYVALGTVLGYSALVRTQILLFPFLFFAVYLFFTRSSRVFKNIDIKKSAIGFLFFVLLIGGWITYVYSQSGSLSITEGRQGQLIYYRAVRTELSYKETAQYLSSWLKRSVKGGGSDSFLDKYEFKNLYDDYYQQVSNPQQAVGMRNKNIKTIIKNFDKYLLGNGIEFVKLVFVEHTYAGSYNKYLRAGFYTGLYLLFLNGIVRFVFLKQKTFRLVFWLSLFYLFYNYLIITALDAIPRYNTPYLMFYLLIGLIGIYPFLDRYFLLEKKH</sequence>
<dbReference type="AlphaFoldDB" id="A0A1F8H7L1"/>
<evidence type="ECO:0000256" key="5">
    <source>
        <dbReference type="ARBA" id="ARBA00022692"/>
    </source>
</evidence>
<feature type="transmembrane region" description="Helical" evidence="8">
    <location>
        <begin position="407"/>
        <end position="424"/>
    </location>
</feature>
<dbReference type="EMBL" id="MGKY01000015">
    <property type="protein sequence ID" value="OGN33571.1"/>
    <property type="molecule type" value="Genomic_DNA"/>
</dbReference>
<dbReference type="GO" id="GO:0016763">
    <property type="term" value="F:pentosyltransferase activity"/>
    <property type="evidence" value="ECO:0007669"/>
    <property type="project" value="TreeGrafter"/>
</dbReference>
<dbReference type="Proteomes" id="UP000177745">
    <property type="component" value="Unassembled WGS sequence"/>
</dbReference>
<reference evidence="10 11" key="1">
    <citation type="journal article" date="2016" name="Nat. Commun.">
        <title>Thousands of microbial genomes shed light on interconnected biogeochemical processes in an aquifer system.</title>
        <authorList>
            <person name="Anantharaman K."/>
            <person name="Brown C.T."/>
            <person name="Hug L.A."/>
            <person name="Sharon I."/>
            <person name="Castelle C.J."/>
            <person name="Probst A.J."/>
            <person name="Thomas B.C."/>
            <person name="Singh A."/>
            <person name="Wilkins M.J."/>
            <person name="Karaoz U."/>
            <person name="Brodie E.L."/>
            <person name="Williams K.H."/>
            <person name="Hubbard S.S."/>
            <person name="Banfield J.F."/>
        </authorList>
    </citation>
    <scope>NUCLEOTIDE SEQUENCE [LARGE SCALE GENOMIC DNA]</scope>
</reference>
<keyword evidence="4" id="KW-0808">Transferase</keyword>
<evidence type="ECO:0000256" key="8">
    <source>
        <dbReference type="SAM" id="Phobius"/>
    </source>
</evidence>
<dbReference type="Pfam" id="PF13231">
    <property type="entry name" value="PMT_2"/>
    <property type="match status" value="1"/>
</dbReference>
<feature type="transmembrane region" description="Helical" evidence="8">
    <location>
        <begin position="379"/>
        <end position="401"/>
    </location>
</feature>
<feature type="transmembrane region" description="Helical" evidence="8">
    <location>
        <begin position="140"/>
        <end position="157"/>
    </location>
</feature>
<evidence type="ECO:0000259" key="9">
    <source>
        <dbReference type="Pfam" id="PF13231"/>
    </source>
</evidence>
<feature type="transmembrane region" description="Helical" evidence="8">
    <location>
        <begin position="164"/>
        <end position="179"/>
    </location>
</feature>
<gene>
    <name evidence="10" type="ORF">A3G51_02740</name>
</gene>